<keyword evidence="2 10" id="KW-0732">Signal</keyword>
<evidence type="ECO:0000256" key="10">
    <source>
        <dbReference type="RuleBase" id="RU361186"/>
    </source>
</evidence>
<dbReference type="SUPFAM" id="SSF69318">
    <property type="entry name" value="Integrin alpha N-terminal domain"/>
    <property type="match status" value="1"/>
</dbReference>
<evidence type="ECO:0000256" key="5">
    <source>
        <dbReference type="ARBA" id="ARBA00023157"/>
    </source>
</evidence>
<dbReference type="Gene3D" id="3.20.20.40">
    <property type="entry name" value="1, 4-beta cellobiohydrolase"/>
    <property type="match status" value="1"/>
</dbReference>
<evidence type="ECO:0000256" key="3">
    <source>
        <dbReference type="ARBA" id="ARBA00022801"/>
    </source>
</evidence>
<comment type="similarity">
    <text evidence="1">Belongs to the glycosyl hydrolase 9 (cellulase E) family.</text>
</comment>
<dbReference type="Proteomes" id="UP000007882">
    <property type="component" value="Chromosome"/>
</dbReference>
<gene>
    <name evidence="13" type="ordered locus">AMIS_26270</name>
</gene>
<keyword evidence="3 10" id="KW-0378">Hydrolase</keyword>
<dbReference type="PRINTS" id="PR00733">
    <property type="entry name" value="GLHYDRLASE6"/>
</dbReference>
<sequence length="1195" mass="123745">MTSVIDRWTCMRSFLARSATALATALMLSAGGLCAVATPAAAAVTSYIRLNQVGYPADQPKIAYLMGTTAQAGATFSVIAADGSTAGSGTVGASRGGWNSGYTAVLPIDFSAVTTPGTYTIRIAGVTTSPSFAVRARADLYAPVAGTMTQFFQTQRDGADVIPGLLGRRPSHLDDASATVYQVPAYAGTEDWDDTIDGGLTPISGVPPVDVAGGWFDAGDYLKFTHTTAYAAGALLLAQRSGSADTARAAEIEHAMQWLGKMWDEDTGVLYAQVGIGGGNSDGDFVGDHWVWRQPQADDAVTDPPGTGKYYLRHRPVLRANAPGAPLSPNLAGRVAAAFALSAQTHAATDPARARADLDTAAAIYAKAQTTGVGELVTSFPKGYYPESTWRDDMAFGATELALAGRALGDGRAGGWLTQGASWARAYLDAGARDTLNLYDVSGLALTDLSTAITAAGATGLAVTADQLLADQRAQLDAAVSRAEADRFRAAADYTTFDATSHALGLIAQAARYDAITGTARYAQFAQAQASWVLGGNPWGVSLIIGAGTTFAKCPHHQVANLGGSTTGSGAILAGAAVNGPNGEAVFDGLEPGDTTPCPAGGADPYAAFTGNGARFMDDADAWMSVEPAIDFTSTGLLAFALLGAGSSGPGPEPEPEPVIKRDTIGVYRPSNSTAYLRNKLEGGASDIPGFVVGAPGDVPLAGDWDGDGVDGIGYWRPSTRQFWLRNSLSVGDPDRFYTAAWATTSDIPLVGDWDGDGDDSVATWRPGDQTVRIRYDNTSGAAEVGVKFGSAGDTILVGDWDGDGYDSLGYYRPSTREFKLRNQLTGTAAPETVVVYGSTGDKPLAGDWNGDGKDTVGVFRPTGHQWHLRDTNTSGTADHSFSYGQDTDRPLVGDWLADTAGTPAQVAAVNGFYADPQFHPTQWVNANPGDPRAAAIRTAMAGKAGAAWFGNWSGDIRTAVDAYVSGAAAAGQVPILVAYNVPGRDCGGESSGGAGSPAAYRQWISDFAAGVAGRTAIVIVEPDAVALIDCLTEAERTTRFGLIAYAINAFSGRTWAYVDGGNASWVDADTMAARLVQAGVAGARGFAVNVSNFFTTAESSAYADAVNAGLAARGQRALPYVVDTSRNANGGTAGDWCNPEGVKLGVTSRVSTTGPEFLLWIKVPGDSDGDCGRLEDLPAGTFSPDLATWLISGT</sequence>
<feature type="active site" evidence="9">
    <location>
        <position position="986"/>
    </location>
</feature>
<dbReference type="STRING" id="512565.AMIS_26270"/>
<organism evidence="13 14">
    <name type="scientific">Actinoplanes missouriensis (strain ATCC 14538 / DSM 43046 / CBS 188.64 / JCM 3121 / NBRC 102363 / NCIMB 12654 / NRRL B-3342 / UNCC 431)</name>
    <dbReference type="NCBI Taxonomy" id="512565"/>
    <lineage>
        <taxon>Bacteria</taxon>
        <taxon>Bacillati</taxon>
        <taxon>Actinomycetota</taxon>
        <taxon>Actinomycetes</taxon>
        <taxon>Micromonosporales</taxon>
        <taxon>Micromonosporaceae</taxon>
        <taxon>Actinoplanes</taxon>
    </lineage>
</organism>
<comment type="similarity">
    <text evidence="10">Belongs to the glycosyl hydrolase family 6.</text>
</comment>
<dbReference type="Gene3D" id="2.60.40.10">
    <property type="entry name" value="Immunoglobulins"/>
    <property type="match status" value="1"/>
</dbReference>
<dbReference type="GO" id="GO:0030245">
    <property type="term" value="P:cellulose catabolic process"/>
    <property type="evidence" value="ECO:0007669"/>
    <property type="project" value="UniProtKB-KW"/>
</dbReference>
<dbReference type="HOGENOM" id="CLU_271338_0_0_11"/>
<evidence type="ECO:0000256" key="4">
    <source>
        <dbReference type="ARBA" id="ARBA00023001"/>
    </source>
</evidence>
<dbReference type="Gene3D" id="1.50.10.10">
    <property type="match status" value="1"/>
</dbReference>
<dbReference type="eggNOG" id="COG3055">
    <property type="taxonomic scope" value="Bacteria"/>
</dbReference>
<dbReference type="Pfam" id="PF01341">
    <property type="entry name" value="Glyco_hydro_6"/>
    <property type="match status" value="1"/>
</dbReference>
<feature type="domain" description="Cellulase Ig-like" evidence="12">
    <location>
        <begin position="45"/>
        <end position="127"/>
    </location>
</feature>
<evidence type="ECO:0000256" key="1">
    <source>
        <dbReference type="ARBA" id="ARBA00007072"/>
    </source>
</evidence>
<dbReference type="PANTHER" id="PTHR34876:SF4">
    <property type="entry name" value="1,4-BETA-D-GLUCAN CELLOBIOHYDROLASE C-RELATED"/>
    <property type="match status" value="1"/>
</dbReference>
<dbReference type="InterPro" id="IPR012341">
    <property type="entry name" value="6hp_glycosidase-like_sf"/>
</dbReference>
<accession>I0H4B0</accession>
<keyword evidence="5" id="KW-1015">Disulfide bond</keyword>
<keyword evidence="6 10" id="KW-0119">Carbohydrate metabolism</keyword>
<evidence type="ECO:0000313" key="14">
    <source>
        <dbReference type="Proteomes" id="UP000007882"/>
    </source>
</evidence>
<dbReference type="EC" id="3.2.1.-" evidence="10"/>
<protein>
    <recommendedName>
        <fullName evidence="10">Glucanase</fullName>
        <ecNumber evidence="10">3.2.1.-</ecNumber>
    </recommendedName>
</protein>
<dbReference type="InterPro" id="IPR001701">
    <property type="entry name" value="Glyco_hydro_9"/>
</dbReference>
<dbReference type="PROSITE" id="PS00655">
    <property type="entry name" value="GLYCOSYL_HYDROL_F6_1"/>
    <property type="match status" value="1"/>
</dbReference>
<feature type="chain" id="PRO_5005134795" description="Glucanase" evidence="10">
    <location>
        <begin position="43"/>
        <end position="1195"/>
    </location>
</feature>
<dbReference type="AlphaFoldDB" id="I0H4B0"/>
<name>I0H4B0_ACTM4</name>
<keyword evidence="8 10" id="KW-0624">Polysaccharide degradation</keyword>
<dbReference type="InterPro" id="IPR008928">
    <property type="entry name" value="6-hairpin_glycosidase_sf"/>
</dbReference>
<dbReference type="CDD" id="cd02850">
    <property type="entry name" value="E_set_Cellulase_N"/>
    <property type="match status" value="1"/>
</dbReference>
<dbReference type="EMBL" id="AP012319">
    <property type="protein sequence ID" value="BAL87847.1"/>
    <property type="molecule type" value="Genomic_DNA"/>
</dbReference>
<dbReference type="InterPro" id="IPR013783">
    <property type="entry name" value="Ig-like_fold"/>
</dbReference>
<keyword evidence="7 10" id="KW-0326">Glycosidase</keyword>
<dbReference type="InterPro" id="IPR028994">
    <property type="entry name" value="Integrin_alpha_N"/>
</dbReference>
<dbReference type="eggNOG" id="COG0726">
    <property type="taxonomic scope" value="Bacteria"/>
</dbReference>
<keyword evidence="14" id="KW-1185">Reference proteome</keyword>
<evidence type="ECO:0000259" key="11">
    <source>
        <dbReference type="Pfam" id="PF00759"/>
    </source>
</evidence>
<reference evidence="13 14" key="1">
    <citation type="submission" date="2012-02" db="EMBL/GenBank/DDBJ databases">
        <title>Complete genome sequence of Actinoplanes missouriensis 431 (= NBRC 102363).</title>
        <authorList>
            <person name="Ohnishi Y."/>
            <person name="Ishikawa J."/>
            <person name="Sekine M."/>
            <person name="Hosoyama A."/>
            <person name="Harada T."/>
            <person name="Narita H."/>
            <person name="Hata T."/>
            <person name="Konno Y."/>
            <person name="Tutikane K."/>
            <person name="Fujita N."/>
            <person name="Horinouchi S."/>
            <person name="Hayakawa M."/>
        </authorList>
    </citation>
    <scope>NUCLEOTIDE SEQUENCE [LARGE SCALE GENOMIC DNA]</scope>
    <source>
        <strain evidence="14">ATCC 14538 / DSM 43046 / CBS 188.64 / JCM 3121 / NBRC 102363 / NCIMB 12654 / NRRL B-3342 / UNCC 431</strain>
    </source>
</reference>
<dbReference type="InterPro" id="IPR036434">
    <property type="entry name" value="Beta_cellobiohydrolase_sf"/>
</dbReference>
<dbReference type="InterPro" id="IPR014756">
    <property type="entry name" value="Ig_E-set"/>
</dbReference>
<proteinExistence type="inferred from homology"/>
<feature type="domain" description="Glycoside hydrolase family 9" evidence="11">
    <location>
        <begin position="141"/>
        <end position="635"/>
    </location>
</feature>
<dbReference type="SUPFAM" id="SSF51989">
    <property type="entry name" value="Glycosyl hydrolases family 6, cellulases"/>
    <property type="match status" value="1"/>
</dbReference>
<dbReference type="SUPFAM" id="SSF48208">
    <property type="entry name" value="Six-hairpin glycosidases"/>
    <property type="match status" value="1"/>
</dbReference>
<dbReference type="Pfam" id="PF02927">
    <property type="entry name" value="CelD_N"/>
    <property type="match status" value="1"/>
</dbReference>
<dbReference type="InterPro" id="IPR004197">
    <property type="entry name" value="Cellulase_Ig-like"/>
</dbReference>
<evidence type="ECO:0000256" key="2">
    <source>
        <dbReference type="ARBA" id="ARBA00022729"/>
    </source>
</evidence>
<evidence type="ECO:0000313" key="13">
    <source>
        <dbReference type="EMBL" id="BAL87847.1"/>
    </source>
</evidence>
<evidence type="ECO:0000256" key="6">
    <source>
        <dbReference type="ARBA" id="ARBA00023277"/>
    </source>
</evidence>
<dbReference type="GO" id="GO:0008810">
    <property type="term" value="F:cellulase activity"/>
    <property type="evidence" value="ECO:0007669"/>
    <property type="project" value="InterPro"/>
</dbReference>
<evidence type="ECO:0000256" key="9">
    <source>
        <dbReference type="PROSITE-ProRule" id="PRU10056"/>
    </source>
</evidence>
<dbReference type="Pfam" id="PF00759">
    <property type="entry name" value="Glyco_hydro_9"/>
    <property type="match status" value="1"/>
</dbReference>
<dbReference type="InterPro" id="IPR016288">
    <property type="entry name" value="Beta_cellobiohydrolase"/>
</dbReference>
<feature type="signal peptide" evidence="10">
    <location>
        <begin position="1"/>
        <end position="42"/>
    </location>
</feature>
<dbReference type="eggNOG" id="COG5297">
    <property type="taxonomic scope" value="Bacteria"/>
</dbReference>
<keyword evidence="4 10" id="KW-0136">Cellulose degradation</keyword>
<dbReference type="PATRIC" id="fig|512565.3.peg.2628"/>
<dbReference type="InterPro" id="IPR001524">
    <property type="entry name" value="Glyco_hydro_6_CS"/>
</dbReference>
<dbReference type="SUPFAM" id="SSF81296">
    <property type="entry name" value="E set domains"/>
    <property type="match status" value="1"/>
</dbReference>
<evidence type="ECO:0000259" key="12">
    <source>
        <dbReference type="Pfam" id="PF02927"/>
    </source>
</evidence>
<evidence type="ECO:0000256" key="7">
    <source>
        <dbReference type="ARBA" id="ARBA00023295"/>
    </source>
</evidence>
<dbReference type="KEGG" id="ams:AMIS_26270"/>
<evidence type="ECO:0000256" key="8">
    <source>
        <dbReference type="ARBA" id="ARBA00023326"/>
    </source>
</evidence>
<dbReference type="PANTHER" id="PTHR34876">
    <property type="match status" value="1"/>
</dbReference>